<evidence type="ECO:0000259" key="3">
    <source>
        <dbReference type="Pfam" id="PF00884"/>
    </source>
</evidence>
<dbReference type="SUPFAM" id="SSF53649">
    <property type="entry name" value="Alkaline phosphatase-like"/>
    <property type="match status" value="1"/>
</dbReference>
<comment type="similarity">
    <text evidence="1">Belongs to the sulfatase family.</text>
</comment>
<dbReference type="PROSITE" id="PS00149">
    <property type="entry name" value="SULFATASE_2"/>
    <property type="match status" value="1"/>
</dbReference>
<dbReference type="InterPro" id="IPR052701">
    <property type="entry name" value="GAG_Ulvan_Degrading_Sulfatases"/>
</dbReference>
<dbReference type="InterPro" id="IPR024607">
    <property type="entry name" value="Sulfatase_CS"/>
</dbReference>
<gene>
    <name evidence="4" type="ORF">L0661_10455</name>
</gene>
<dbReference type="CDD" id="cd16143">
    <property type="entry name" value="ARS_like"/>
    <property type="match status" value="1"/>
</dbReference>
<dbReference type="Gene3D" id="3.30.1120.10">
    <property type="match status" value="1"/>
</dbReference>
<comment type="caution">
    <text evidence="4">The sequence shown here is derived from an EMBL/GenBank/DDBJ whole genome shotgun (WGS) entry which is preliminary data.</text>
</comment>
<proteinExistence type="inferred from homology"/>
<keyword evidence="2" id="KW-0378">Hydrolase</keyword>
<evidence type="ECO:0000313" key="5">
    <source>
        <dbReference type="Proteomes" id="UP001139411"/>
    </source>
</evidence>
<dbReference type="PROSITE" id="PS00523">
    <property type="entry name" value="SULFATASE_1"/>
    <property type="match status" value="1"/>
</dbReference>
<dbReference type="Pfam" id="PF00884">
    <property type="entry name" value="Sulfatase"/>
    <property type="match status" value="1"/>
</dbReference>
<name>A0A9X1QDZ5_9BACT</name>
<organism evidence="4 5">
    <name type="scientific">Dyadobacter chenhuakuii</name>
    <dbReference type="NCBI Taxonomy" id="2909339"/>
    <lineage>
        <taxon>Bacteria</taxon>
        <taxon>Pseudomonadati</taxon>
        <taxon>Bacteroidota</taxon>
        <taxon>Cytophagia</taxon>
        <taxon>Cytophagales</taxon>
        <taxon>Spirosomataceae</taxon>
        <taxon>Dyadobacter</taxon>
    </lineage>
</organism>
<sequence>MTYHSMCIANITKKHLFRTPSILAIFLTVTLVSQGLLFAQKKQQRPNVIFIYADDVGYGDLSSYGATKISTPSIDRIGKEGIRFTNAHTTSATCTPSRFGLLTGKYPWRQKGTGVLPGDASLIIPTDRLTLAKVFQNAGYKTASVGKWHLGLGEKNKQINWNEPITKGPNETGFDYAYFFPATSDRVPTVFIENQNVQGLDKSDPITVDYSKKIGNEPTGLENPELLKLPASPNHGHNNTIVNGIGRIGWMTGGKQTRWTDEEIAHVFLSKAEQFMEENQKNPFFLYFSLNDIHVPRMPSSQFKGKSQMGLRGDVILQMDWTVGEILKKLDELKLTENTLIIFSSDNGPVLDDGYADKAVELAQGHKPAGVLRGGKYSAFEGGSRVPWLARWPQAIKPGTVSDALICQIDLLASFAHYFQQKMEVDDAPDSFNTMDAILGKSKIGRPYLIKQGGALSITRENWKYIEPREGKAIQELTNTETGNNASPQLYDLSKDLGEKTNLATKYPAKVKAMAGELAKIREAERSR</sequence>
<dbReference type="PANTHER" id="PTHR43751:SF6">
    <property type="entry name" value="N-ACETYLGALACTOSAMINE-6-O-SULFATASE"/>
    <property type="match status" value="1"/>
</dbReference>
<dbReference type="PANTHER" id="PTHR43751">
    <property type="entry name" value="SULFATASE"/>
    <property type="match status" value="1"/>
</dbReference>
<dbReference type="Gene3D" id="3.40.720.10">
    <property type="entry name" value="Alkaline Phosphatase, subunit A"/>
    <property type="match status" value="1"/>
</dbReference>
<dbReference type="GO" id="GO:0016787">
    <property type="term" value="F:hydrolase activity"/>
    <property type="evidence" value="ECO:0007669"/>
    <property type="project" value="UniProtKB-KW"/>
</dbReference>
<dbReference type="AlphaFoldDB" id="A0A9X1QDZ5"/>
<reference evidence="4" key="1">
    <citation type="submission" date="2022-01" db="EMBL/GenBank/DDBJ databases">
        <title>Novel species in genus Dyadobacter.</title>
        <authorList>
            <person name="Ma C."/>
        </authorList>
    </citation>
    <scope>NUCLEOTIDE SEQUENCE</scope>
    <source>
        <strain evidence="4">CY357</strain>
    </source>
</reference>
<evidence type="ECO:0000256" key="2">
    <source>
        <dbReference type="ARBA" id="ARBA00022801"/>
    </source>
</evidence>
<evidence type="ECO:0000313" key="4">
    <source>
        <dbReference type="EMBL" id="MCF2498732.1"/>
    </source>
</evidence>
<dbReference type="EMBL" id="JAKFFV010000005">
    <property type="protein sequence ID" value="MCF2498732.1"/>
    <property type="molecule type" value="Genomic_DNA"/>
</dbReference>
<feature type="domain" description="Sulfatase N-terminal" evidence="3">
    <location>
        <begin position="46"/>
        <end position="418"/>
    </location>
</feature>
<dbReference type="InterPro" id="IPR000917">
    <property type="entry name" value="Sulfatase_N"/>
</dbReference>
<evidence type="ECO:0000256" key="1">
    <source>
        <dbReference type="ARBA" id="ARBA00008779"/>
    </source>
</evidence>
<protein>
    <submittedName>
        <fullName evidence="4">Arylsulfatase</fullName>
    </submittedName>
</protein>
<dbReference type="Proteomes" id="UP001139411">
    <property type="component" value="Unassembled WGS sequence"/>
</dbReference>
<dbReference type="InterPro" id="IPR017850">
    <property type="entry name" value="Alkaline_phosphatase_core_sf"/>
</dbReference>
<accession>A0A9X1QDZ5</accession>